<keyword evidence="2" id="KW-1185">Reference proteome</keyword>
<protein>
    <submittedName>
        <fullName evidence="1">Putative DNA double-strand break repair Rad50 ATPase</fullName>
    </submittedName>
</protein>
<proteinExistence type="predicted"/>
<comment type="caution">
    <text evidence="1">The sequence shown here is derived from an EMBL/GenBank/DDBJ whole genome shotgun (WGS) entry which is preliminary data.</text>
</comment>
<name>A0A5B6WTD4_9ROSI</name>
<dbReference type="AlphaFoldDB" id="A0A5B6WTD4"/>
<gene>
    <name evidence="1" type="ORF">EPI10_006200</name>
</gene>
<dbReference type="EMBL" id="SMMG02000002">
    <property type="protein sequence ID" value="KAA3484092.1"/>
    <property type="molecule type" value="Genomic_DNA"/>
</dbReference>
<reference evidence="2" key="1">
    <citation type="journal article" date="2019" name="Plant Biotechnol. J.">
        <title>Genome sequencing of the Australian wild diploid species Gossypium australe highlights disease resistance and delayed gland morphogenesis.</title>
        <authorList>
            <person name="Cai Y."/>
            <person name="Cai X."/>
            <person name="Wang Q."/>
            <person name="Wang P."/>
            <person name="Zhang Y."/>
            <person name="Cai C."/>
            <person name="Xu Y."/>
            <person name="Wang K."/>
            <person name="Zhou Z."/>
            <person name="Wang C."/>
            <person name="Geng S."/>
            <person name="Li B."/>
            <person name="Dong Q."/>
            <person name="Hou Y."/>
            <person name="Wang H."/>
            <person name="Ai P."/>
            <person name="Liu Z."/>
            <person name="Yi F."/>
            <person name="Sun M."/>
            <person name="An G."/>
            <person name="Cheng J."/>
            <person name="Zhang Y."/>
            <person name="Shi Q."/>
            <person name="Xie Y."/>
            <person name="Shi X."/>
            <person name="Chang Y."/>
            <person name="Huang F."/>
            <person name="Chen Y."/>
            <person name="Hong S."/>
            <person name="Mi L."/>
            <person name="Sun Q."/>
            <person name="Zhang L."/>
            <person name="Zhou B."/>
            <person name="Peng R."/>
            <person name="Zhang X."/>
            <person name="Liu F."/>
        </authorList>
    </citation>
    <scope>NUCLEOTIDE SEQUENCE [LARGE SCALE GENOMIC DNA]</scope>
    <source>
        <strain evidence="2">cv. PA1801</strain>
    </source>
</reference>
<evidence type="ECO:0000313" key="1">
    <source>
        <dbReference type="EMBL" id="KAA3484092.1"/>
    </source>
</evidence>
<evidence type="ECO:0000313" key="2">
    <source>
        <dbReference type="Proteomes" id="UP000325315"/>
    </source>
</evidence>
<sequence length="105" mass="11474">MAQLTQRLTGGIDKGNSLMVNVGEDNKEPLYPLGFTLINTQTQPKVYPRRTSVTIRPQQFQDGVLVPMNFQAGSGSNLGDNLANAVIPGLDEMAEKERAMTELPK</sequence>
<accession>A0A5B6WTD4</accession>
<dbReference type="Proteomes" id="UP000325315">
    <property type="component" value="Unassembled WGS sequence"/>
</dbReference>
<organism evidence="1 2">
    <name type="scientific">Gossypium australe</name>
    <dbReference type="NCBI Taxonomy" id="47621"/>
    <lineage>
        <taxon>Eukaryota</taxon>
        <taxon>Viridiplantae</taxon>
        <taxon>Streptophyta</taxon>
        <taxon>Embryophyta</taxon>
        <taxon>Tracheophyta</taxon>
        <taxon>Spermatophyta</taxon>
        <taxon>Magnoliopsida</taxon>
        <taxon>eudicotyledons</taxon>
        <taxon>Gunneridae</taxon>
        <taxon>Pentapetalae</taxon>
        <taxon>rosids</taxon>
        <taxon>malvids</taxon>
        <taxon>Malvales</taxon>
        <taxon>Malvaceae</taxon>
        <taxon>Malvoideae</taxon>
        <taxon>Gossypium</taxon>
    </lineage>
</organism>